<evidence type="ECO:0000313" key="3">
    <source>
        <dbReference type="Proteomes" id="UP000053593"/>
    </source>
</evidence>
<dbReference type="Proteomes" id="UP000053593">
    <property type="component" value="Unassembled WGS sequence"/>
</dbReference>
<feature type="compositionally biased region" description="Polar residues" evidence="1">
    <location>
        <begin position="41"/>
        <end position="56"/>
    </location>
</feature>
<evidence type="ECO:0000313" key="2">
    <source>
        <dbReference type="EMBL" id="KIK57047.1"/>
    </source>
</evidence>
<evidence type="ECO:0000256" key="1">
    <source>
        <dbReference type="SAM" id="MobiDB-lite"/>
    </source>
</evidence>
<dbReference type="OrthoDB" id="3263296at2759"/>
<feature type="region of interest" description="Disordered" evidence="1">
    <location>
        <begin position="1"/>
        <end position="78"/>
    </location>
</feature>
<dbReference type="AlphaFoldDB" id="A0A0D0CG12"/>
<feature type="compositionally biased region" description="Basic residues" evidence="1">
    <location>
        <begin position="1"/>
        <end position="11"/>
    </location>
</feature>
<proteinExistence type="predicted"/>
<dbReference type="EMBL" id="KN834793">
    <property type="protein sequence ID" value="KIK57047.1"/>
    <property type="molecule type" value="Genomic_DNA"/>
</dbReference>
<name>A0A0D0CG12_9AGAR</name>
<organism evidence="2 3">
    <name type="scientific">Collybiopsis luxurians FD-317 M1</name>
    <dbReference type="NCBI Taxonomy" id="944289"/>
    <lineage>
        <taxon>Eukaryota</taxon>
        <taxon>Fungi</taxon>
        <taxon>Dikarya</taxon>
        <taxon>Basidiomycota</taxon>
        <taxon>Agaricomycotina</taxon>
        <taxon>Agaricomycetes</taxon>
        <taxon>Agaricomycetidae</taxon>
        <taxon>Agaricales</taxon>
        <taxon>Marasmiineae</taxon>
        <taxon>Omphalotaceae</taxon>
        <taxon>Collybiopsis</taxon>
        <taxon>Collybiopsis luxurians</taxon>
    </lineage>
</organism>
<reference evidence="2 3" key="1">
    <citation type="submission" date="2014-04" db="EMBL/GenBank/DDBJ databases">
        <title>Evolutionary Origins and Diversification of the Mycorrhizal Mutualists.</title>
        <authorList>
            <consortium name="DOE Joint Genome Institute"/>
            <consortium name="Mycorrhizal Genomics Consortium"/>
            <person name="Kohler A."/>
            <person name="Kuo A."/>
            <person name="Nagy L.G."/>
            <person name="Floudas D."/>
            <person name="Copeland A."/>
            <person name="Barry K.W."/>
            <person name="Cichocki N."/>
            <person name="Veneault-Fourrey C."/>
            <person name="LaButti K."/>
            <person name="Lindquist E.A."/>
            <person name="Lipzen A."/>
            <person name="Lundell T."/>
            <person name="Morin E."/>
            <person name="Murat C."/>
            <person name="Riley R."/>
            <person name="Ohm R."/>
            <person name="Sun H."/>
            <person name="Tunlid A."/>
            <person name="Henrissat B."/>
            <person name="Grigoriev I.V."/>
            <person name="Hibbett D.S."/>
            <person name="Martin F."/>
        </authorList>
    </citation>
    <scope>NUCLEOTIDE SEQUENCE [LARGE SCALE GENOMIC DNA]</scope>
    <source>
        <strain evidence="2 3">FD-317 M1</strain>
    </source>
</reference>
<dbReference type="HOGENOM" id="CLU_1740720_0_0_1"/>
<accession>A0A0D0CG12</accession>
<protein>
    <submittedName>
        <fullName evidence="2">Uncharacterized protein</fullName>
    </submittedName>
</protein>
<sequence>MRRINRRKRAKKFEAAQFRRSAMMLDDDPLPMPRPPEMIQNRGNNYTDSVTSTTSPGMAGAGAFRLQQDNGHDNSLEPEHEYYRDNVTQQYYDQSSASAVPMQRAPLQPRQQYTFGQAPIGTHQPAAENANPFVMDNYDESARCRCSSLG</sequence>
<keyword evidence="3" id="KW-1185">Reference proteome</keyword>
<gene>
    <name evidence="2" type="ORF">GYMLUDRAFT_772062</name>
</gene>